<feature type="region of interest" description="Disordered" evidence="1">
    <location>
        <begin position="1"/>
        <end position="33"/>
    </location>
</feature>
<proteinExistence type="predicted"/>
<sequence>MRDAAHLVPDFPPTDAAGRSTPPAPSPPRAPSPLRYRELMRLSIAHEYFDDGPARGLTLEPEPDCAAWLRRHALIVRQDQGALLLAAAESQLPALWQDLRAAAARGQVLLAWRLRSRDPDFDRYTERRAPRRVQPDPGSAADLPDWLAALPLRPTLRLRARLSTWKYLLVGDWPSGPLTLSERAGRAEFRRDEPERLDDGRLAQVFRSTRRLPLRERGSLRLELQDLGGTAPRRLLNPVPLAAPAGLICEQRAGRRRPVHEIFLNR</sequence>
<evidence type="ECO:0000313" key="2">
    <source>
        <dbReference type="EMBL" id="OWQ84391.1"/>
    </source>
</evidence>
<dbReference type="RefSeq" id="WP_088387623.1">
    <property type="nucleotide sequence ID" value="NZ_NIOF01000016.1"/>
</dbReference>
<reference evidence="2 3" key="1">
    <citation type="journal article" date="2008" name="Int. J. Syst. Evol. Microbiol.">
        <title>Description of Roseateles aquatilis sp. nov. and Roseateles terrae sp. nov., in the class Betaproteobacteria, and emended description of the genus Roseateles.</title>
        <authorList>
            <person name="Gomila M."/>
            <person name="Bowien B."/>
            <person name="Falsen E."/>
            <person name="Moore E.R."/>
            <person name="Lalucat J."/>
        </authorList>
    </citation>
    <scope>NUCLEOTIDE SEQUENCE [LARGE SCALE GENOMIC DNA]</scope>
    <source>
        <strain evidence="2 3">CCUG 48205</strain>
    </source>
</reference>
<comment type="caution">
    <text evidence="2">The sequence shown here is derived from an EMBL/GenBank/DDBJ whole genome shotgun (WGS) entry which is preliminary data.</text>
</comment>
<name>A0A246IVZ3_9BURK</name>
<evidence type="ECO:0000256" key="1">
    <source>
        <dbReference type="SAM" id="MobiDB-lite"/>
    </source>
</evidence>
<protein>
    <submittedName>
        <fullName evidence="2">Uncharacterized protein</fullName>
    </submittedName>
</protein>
<gene>
    <name evidence="2" type="ORF">CDN99_24150</name>
</gene>
<dbReference type="EMBL" id="NIOF01000016">
    <property type="protein sequence ID" value="OWQ84391.1"/>
    <property type="molecule type" value="Genomic_DNA"/>
</dbReference>
<accession>A0A246IVZ3</accession>
<dbReference type="AlphaFoldDB" id="A0A246IVZ3"/>
<evidence type="ECO:0000313" key="3">
    <source>
        <dbReference type="Proteomes" id="UP000197468"/>
    </source>
</evidence>
<feature type="compositionally biased region" description="Pro residues" evidence="1">
    <location>
        <begin position="22"/>
        <end position="31"/>
    </location>
</feature>
<keyword evidence="3" id="KW-1185">Reference proteome</keyword>
<dbReference type="OrthoDB" id="9135113at2"/>
<dbReference type="Proteomes" id="UP000197468">
    <property type="component" value="Unassembled WGS sequence"/>
</dbReference>
<organism evidence="2 3">
    <name type="scientific">Roseateles aquatilis</name>
    <dbReference type="NCBI Taxonomy" id="431061"/>
    <lineage>
        <taxon>Bacteria</taxon>
        <taxon>Pseudomonadati</taxon>
        <taxon>Pseudomonadota</taxon>
        <taxon>Betaproteobacteria</taxon>
        <taxon>Burkholderiales</taxon>
        <taxon>Sphaerotilaceae</taxon>
        <taxon>Roseateles</taxon>
    </lineage>
</organism>